<dbReference type="AlphaFoldDB" id="A0A1W6Z4E1"/>
<keyword evidence="2" id="KW-0808">Transferase</keyword>
<evidence type="ECO:0000313" key="3">
    <source>
        <dbReference type="Proteomes" id="UP000194139"/>
    </source>
</evidence>
<feature type="domain" description="Glycosyltransferase 2-like" evidence="1">
    <location>
        <begin position="24"/>
        <end position="199"/>
    </location>
</feature>
<dbReference type="InterPro" id="IPR029044">
    <property type="entry name" value="Nucleotide-diphossugar_trans"/>
</dbReference>
<evidence type="ECO:0000259" key="1">
    <source>
        <dbReference type="Pfam" id="PF00535"/>
    </source>
</evidence>
<dbReference type="Proteomes" id="UP000194139">
    <property type="component" value="Chromosome"/>
</dbReference>
<dbReference type="InterPro" id="IPR001173">
    <property type="entry name" value="Glyco_trans_2-like"/>
</dbReference>
<reference evidence="2 3" key="1">
    <citation type="submission" date="2017-05" db="EMBL/GenBank/DDBJ databases">
        <title>Complete and WGS of Bordetella genogroups.</title>
        <authorList>
            <person name="Spilker T."/>
            <person name="LiPuma J."/>
        </authorList>
    </citation>
    <scope>NUCLEOTIDE SEQUENCE [LARGE SCALE GENOMIC DNA]</scope>
    <source>
        <strain evidence="2 3">AU17164</strain>
    </source>
</reference>
<dbReference type="RefSeq" id="WP_086073365.1">
    <property type="nucleotide sequence ID" value="NZ_CP021109.1"/>
</dbReference>
<dbReference type="SUPFAM" id="SSF53448">
    <property type="entry name" value="Nucleotide-diphospho-sugar transferases"/>
    <property type="match status" value="1"/>
</dbReference>
<protein>
    <submittedName>
        <fullName evidence="2">Family 2 glycosyl transferase</fullName>
    </submittedName>
</protein>
<organism evidence="2 3">
    <name type="scientific">Bordetella genomosp. 9</name>
    <dbReference type="NCBI Taxonomy" id="1416803"/>
    <lineage>
        <taxon>Bacteria</taxon>
        <taxon>Pseudomonadati</taxon>
        <taxon>Pseudomonadota</taxon>
        <taxon>Betaproteobacteria</taxon>
        <taxon>Burkholderiales</taxon>
        <taxon>Alcaligenaceae</taxon>
        <taxon>Bordetella</taxon>
    </lineage>
</organism>
<dbReference type="CDD" id="cd00761">
    <property type="entry name" value="Glyco_tranf_GTA_type"/>
    <property type="match status" value="1"/>
</dbReference>
<name>A0A1W6Z4E1_9BORD</name>
<dbReference type="EMBL" id="CP021109">
    <property type="protein sequence ID" value="ARP88275.1"/>
    <property type="molecule type" value="Genomic_DNA"/>
</dbReference>
<evidence type="ECO:0000313" key="2">
    <source>
        <dbReference type="EMBL" id="ARP88275.1"/>
    </source>
</evidence>
<keyword evidence="3" id="KW-1185">Reference proteome</keyword>
<gene>
    <name evidence="2" type="ORF">CAL13_20200</name>
</gene>
<accession>A0A1W6Z4E1</accession>
<dbReference type="Pfam" id="PF00535">
    <property type="entry name" value="Glycos_transf_2"/>
    <property type="match status" value="1"/>
</dbReference>
<sequence length="351" mass="39734">MSSDISFTDGRSPKLPQAAAPKVSVVVLTKNPGDIFRQVLEAVLIQQTRFAFDVLVVDSGSTDGTLDHVKSLADPRVRTLQIPPAEFGHGKTRNLAIASTRGQYVAMLTHDALPATPQWLQSLVDVADSDDSIAGVYGRHIAYPDANPFTKRDLIEHFEYFGKQKVVFCEDADRYRADQHYRQVLHFFSDNNALLRRTVWEVIPYPEVDFAEDQVWAKHVIEAGWKKGYSDEGAVYHSHDYAIFEKLQRSFDESFALYRLFGYVLVPSRRHALGSYLSRTRRDFAYAAEAGLWRADPRAVLKMPLMNLMTVAGHYIGARADRLSPWWRRKLSRDRRVSEGLPTSSSGRANA</sequence>
<dbReference type="PANTHER" id="PTHR43179:SF7">
    <property type="entry name" value="RHAMNOSYLTRANSFERASE WBBL"/>
    <property type="match status" value="1"/>
</dbReference>
<proteinExistence type="predicted"/>
<dbReference type="GO" id="GO:0016740">
    <property type="term" value="F:transferase activity"/>
    <property type="evidence" value="ECO:0007669"/>
    <property type="project" value="UniProtKB-KW"/>
</dbReference>
<dbReference type="Gene3D" id="3.90.550.10">
    <property type="entry name" value="Spore Coat Polysaccharide Biosynthesis Protein SpsA, Chain A"/>
    <property type="match status" value="1"/>
</dbReference>
<dbReference type="PANTHER" id="PTHR43179">
    <property type="entry name" value="RHAMNOSYLTRANSFERASE WBBL"/>
    <property type="match status" value="1"/>
</dbReference>